<dbReference type="GO" id="GO:0016747">
    <property type="term" value="F:acyltransferase activity, transferring groups other than amino-acyl groups"/>
    <property type="evidence" value="ECO:0007669"/>
    <property type="project" value="InterPro"/>
</dbReference>
<keyword evidence="4" id="KW-1185">Reference proteome</keyword>
<reference evidence="3 4" key="1">
    <citation type="journal article" date="2007" name="Science">
        <title>The Chlamydomonas genome reveals the evolution of key animal and plant functions.</title>
        <authorList>
            <person name="Merchant S.S."/>
            <person name="Prochnik S.E."/>
            <person name="Vallon O."/>
            <person name="Harris E.H."/>
            <person name="Karpowicz S.J."/>
            <person name="Witman G.B."/>
            <person name="Terry A."/>
            <person name="Salamov A."/>
            <person name="Fritz-Laylin L.K."/>
            <person name="Marechal-Drouard L."/>
            <person name="Marshall W.F."/>
            <person name="Qu L.H."/>
            <person name="Nelson D.R."/>
            <person name="Sanderfoot A.A."/>
            <person name="Spalding M.H."/>
            <person name="Kapitonov V.V."/>
            <person name="Ren Q."/>
            <person name="Ferris P."/>
            <person name="Lindquist E."/>
            <person name="Shapiro H."/>
            <person name="Lucas S.M."/>
            <person name="Grimwood J."/>
            <person name="Schmutz J."/>
            <person name="Cardol P."/>
            <person name="Cerutti H."/>
            <person name="Chanfreau G."/>
            <person name="Chen C.L."/>
            <person name="Cognat V."/>
            <person name="Croft M.T."/>
            <person name="Dent R."/>
            <person name="Dutcher S."/>
            <person name="Fernandez E."/>
            <person name="Fukuzawa H."/>
            <person name="Gonzalez-Ballester D."/>
            <person name="Gonzalez-Halphen D."/>
            <person name="Hallmann A."/>
            <person name="Hanikenne M."/>
            <person name="Hippler M."/>
            <person name="Inwood W."/>
            <person name="Jabbari K."/>
            <person name="Kalanon M."/>
            <person name="Kuras R."/>
            <person name="Lefebvre P.A."/>
            <person name="Lemaire S.D."/>
            <person name="Lobanov A.V."/>
            <person name="Lohr M."/>
            <person name="Manuell A."/>
            <person name="Meier I."/>
            <person name="Mets L."/>
            <person name="Mittag M."/>
            <person name="Mittelmeier T."/>
            <person name="Moroney J.V."/>
            <person name="Moseley J."/>
            <person name="Napoli C."/>
            <person name="Nedelcu A.M."/>
            <person name="Niyogi K."/>
            <person name="Novoselov S.V."/>
            <person name="Paulsen I.T."/>
            <person name="Pazour G."/>
            <person name="Purton S."/>
            <person name="Ral J.P."/>
            <person name="Riano-Pachon D.M."/>
            <person name="Riekhof W."/>
            <person name="Rymarquis L."/>
            <person name="Schroda M."/>
            <person name="Stern D."/>
            <person name="Umen J."/>
            <person name="Willows R."/>
            <person name="Wilson N."/>
            <person name="Zimmer S.L."/>
            <person name="Allmer J."/>
            <person name="Balk J."/>
            <person name="Bisova K."/>
            <person name="Chen C.J."/>
            <person name="Elias M."/>
            <person name="Gendler K."/>
            <person name="Hauser C."/>
            <person name="Lamb M.R."/>
            <person name="Ledford H."/>
            <person name="Long J.C."/>
            <person name="Minagawa J."/>
            <person name="Page M.D."/>
            <person name="Pan J."/>
            <person name="Pootakham W."/>
            <person name="Roje S."/>
            <person name="Rose A."/>
            <person name="Stahlberg E."/>
            <person name="Terauchi A.M."/>
            <person name="Yang P."/>
            <person name="Ball S."/>
            <person name="Bowler C."/>
            <person name="Dieckmann C.L."/>
            <person name="Gladyshev V.N."/>
            <person name="Green P."/>
            <person name="Jorgensen R."/>
            <person name="Mayfield S."/>
            <person name="Mueller-Roeber B."/>
            <person name="Rajamani S."/>
            <person name="Sayre R.T."/>
            <person name="Brokstein P."/>
            <person name="Dubchak I."/>
            <person name="Goodstein D."/>
            <person name="Hornick L."/>
            <person name="Huang Y.W."/>
            <person name="Jhaveri J."/>
            <person name="Luo Y."/>
            <person name="Martinez D."/>
            <person name="Ngau W.C."/>
            <person name="Otillar B."/>
            <person name="Poliakov A."/>
            <person name="Porter A."/>
            <person name="Szajkowski L."/>
            <person name="Werner G."/>
            <person name="Zhou K."/>
            <person name="Grigoriev I.V."/>
            <person name="Rokhsar D.S."/>
            <person name="Grossman A.R."/>
        </authorList>
    </citation>
    <scope>NUCLEOTIDE SEQUENCE [LARGE SCALE GENOMIC DNA]</scope>
    <source>
        <strain evidence="4">CC-503</strain>
    </source>
</reference>
<dbReference type="EMBL" id="CM008966">
    <property type="protein sequence ID" value="PNW83615.1"/>
    <property type="molecule type" value="Genomic_DNA"/>
</dbReference>
<dbReference type="GeneID" id="5723300"/>
<sequence>MACTQGKVRYGVLPPFGPNLDSAKREAIHAANTLLQKSFPEQKGDVERCVYRGRRRDTDGWLKSEDPRLEPCLVACLWLGTRVVAAAVLRLTFPTTTGAGNDAAHRLVASLATHLQIIFQATSARLQRRGLGRLLLRCIMLTAVQQGHQYFTALVSSGSTMDFWRHMGFKEVQFKQDQTGKLGPPRGLSKDLKPVLQESSKQSIFALNIWYGERPKKVEKVDLKEEAQPQEQGSQEQLQQERELQQQDPEGALTRLLARSSAQLKSDPYEDSEQAPGVVWPPAAAAGAPDGTGDTEPADNGALAAQDPADNGALAAQDPADKGALAAQDPAEHGSAVWLVESENQVEQAAACVAAAFAGAGPAGAAAGTKGAAAGTKGAAAGTKGAPAGTKGAAAGTQGAPAGTQGAPAGTKGAAAGTKGAAAGTQGAPAGTQGAPAGTKGAAAGTKGAAAGTQGAPAGTQGAAAGTQGAAAGTQGAPAGTQGAAAGTKGAAAGTKGAAAGTQGAPAGTQGAAAGTKGAAAGTKGAAAGTKGAAAGTKGAAAGTKGAAAGTKGAAAGTKGAPAGTGATAAATAAHQQALACQRPPGQAAAAATSSLGEAVQRAAALVEAAAEEEAAAVGIAVSAVEAEEAALADFAAAAEAAEMGMEMEVDEVGAEIVPATGRDFTAAAVGGSTTPQPEDAVTSEDGGAAVQPDAEEHRPAKRRRYSGDRCAGESQEQLAQQKEPSSPASTLSLPGNDSEGGGGGASAGKCAAAATPEGAGGTGGAGAAIDGACLQASPHASPLRVAAPAAPHEVSCAASPRFPAAEDAGGGLDGSCRSGNADAFKDDTGMKTTPGVGDGGGGGVSFQHLPQQQAAHLRDILAKHYPSVLRLLHSISGPRNQQSHGCGSGSVGLPVLPLEVLHRYATTGLGWNYKMVIRPAAPEANSSTGAAAAAMPAFEATVTLRSRDLSASAEAKGKAAADMDTAEQLAAAAFLQNQLAAGVSPDRLWAQQQTQPQPQHTPAAGVAAAPAAQHGSSSSGPEAAAPAGAMPPPGNPPAAASPAPPPVGLHAGGQQAHHHMPQPCPPHPFYTPGCWPYPQPYAYVMQPPHQQQQPPQQYHPQFAAWMPGSAQLPQPPQLSIGQQPAAEKPAGAPTAGAASGGGAGDDVGGAAPPPMPPHPSAYPGYYWPLPHCMPLPGPGGPYAGYPQAPSGPWGAPPPPPPASGAQWPQGPWPSHRALALPPAQQ</sequence>
<protein>
    <recommendedName>
        <fullName evidence="2">N-acetyltransferase domain-containing protein</fullName>
    </recommendedName>
</protein>
<dbReference type="KEGG" id="cre:CHLRE_05g236926v5"/>
<dbReference type="SUPFAM" id="SSF55729">
    <property type="entry name" value="Acyl-CoA N-acyltransferases (Nat)"/>
    <property type="match status" value="1"/>
</dbReference>
<dbReference type="Gene3D" id="3.40.630.30">
    <property type="match status" value="1"/>
</dbReference>
<evidence type="ECO:0000259" key="2">
    <source>
        <dbReference type="PROSITE" id="PS51186"/>
    </source>
</evidence>
<dbReference type="PANTHER" id="PTHR34147:SF3">
    <property type="entry name" value="ANAPHASE-PROMOTING COMPLEX SUBUNIT 4 WD40 DOMAIN-CONTAINING PROTEIN-RELATED"/>
    <property type="match status" value="1"/>
</dbReference>
<feature type="compositionally biased region" description="Polar residues" evidence="1">
    <location>
        <begin position="715"/>
        <end position="736"/>
    </location>
</feature>
<dbReference type="InterPro" id="IPR000182">
    <property type="entry name" value="GNAT_dom"/>
</dbReference>
<dbReference type="InterPro" id="IPR016181">
    <property type="entry name" value="Acyl_CoA_acyltransferase"/>
</dbReference>
<feature type="region of interest" description="Disordered" evidence="1">
    <location>
        <begin position="262"/>
        <end position="306"/>
    </location>
</feature>
<evidence type="ECO:0000313" key="3">
    <source>
        <dbReference type="EMBL" id="PNW83615.1"/>
    </source>
</evidence>
<feature type="compositionally biased region" description="Low complexity" evidence="1">
    <location>
        <begin position="991"/>
        <end position="1029"/>
    </location>
</feature>
<dbReference type="AlphaFoldDB" id="A0A2K3DSV2"/>
<feature type="region of interest" description="Disordered" evidence="1">
    <location>
        <begin position="989"/>
        <end position="1065"/>
    </location>
</feature>
<accession>A0A2K3DSV2</accession>
<dbReference type="PANTHER" id="PTHR34147">
    <property type="entry name" value="IG-LIKE DOMAIN-CONTAINING PROTEIN-RELATED"/>
    <property type="match status" value="1"/>
</dbReference>
<dbReference type="Proteomes" id="UP000006906">
    <property type="component" value="Chromosome 5"/>
</dbReference>
<feature type="region of interest" description="Disordered" evidence="1">
    <location>
        <begin position="667"/>
        <end position="766"/>
    </location>
</feature>
<feature type="region of interest" description="Disordered" evidence="1">
    <location>
        <begin position="1108"/>
        <end position="1156"/>
    </location>
</feature>
<feature type="compositionally biased region" description="Low complexity" evidence="1">
    <location>
        <begin position="1125"/>
        <end position="1138"/>
    </location>
</feature>
<feature type="compositionally biased region" description="Low complexity" evidence="1">
    <location>
        <begin position="748"/>
        <end position="758"/>
    </location>
</feature>
<dbReference type="InParanoid" id="A0A2K3DSV2"/>
<dbReference type="Gramene" id="PNW83615">
    <property type="protein sequence ID" value="PNW83615"/>
    <property type="gene ID" value="CHLRE_05g236926v5"/>
</dbReference>
<name>A0A2K3DSV2_CHLRE</name>
<feature type="region of interest" description="Disordered" evidence="1">
    <location>
        <begin position="221"/>
        <end position="247"/>
    </location>
</feature>
<feature type="region of interest" description="Disordered" evidence="1">
    <location>
        <begin position="375"/>
        <end position="517"/>
    </location>
</feature>
<organism evidence="3 4">
    <name type="scientific">Chlamydomonas reinhardtii</name>
    <name type="common">Chlamydomonas smithii</name>
    <dbReference type="NCBI Taxonomy" id="3055"/>
    <lineage>
        <taxon>Eukaryota</taxon>
        <taxon>Viridiplantae</taxon>
        <taxon>Chlorophyta</taxon>
        <taxon>core chlorophytes</taxon>
        <taxon>Chlorophyceae</taxon>
        <taxon>CS clade</taxon>
        <taxon>Chlamydomonadales</taxon>
        <taxon>Chlamydomonadaceae</taxon>
        <taxon>Chlamydomonas</taxon>
    </lineage>
</organism>
<dbReference type="RefSeq" id="XP_042924845.1">
    <property type="nucleotide sequence ID" value="XM_043062281.1"/>
</dbReference>
<proteinExistence type="predicted"/>
<evidence type="ECO:0000256" key="1">
    <source>
        <dbReference type="SAM" id="MobiDB-lite"/>
    </source>
</evidence>
<dbReference type="ExpressionAtlas" id="A0A2K3DSV2">
    <property type="expression patterns" value="baseline and differential"/>
</dbReference>
<feature type="compositionally biased region" description="Gly residues" evidence="1">
    <location>
        <begin position="1139"/>
        <end position="1148"/>
    </location>
</feature>
<feature type="compositionally biased region" description="Low complexity" evidence="1">
    <location>
        <begin position="275"/>
        <end position="295"/>
    </location>
</feature>
<feature type="compositionally biased region" description="Low complexity" evidence="1">
    <location>
        <begin position="1184"/>
        <end position="1194"/>
    </location>
</feature>
<gene>
    <name evidence="3" type="ORF">CHLRE_05g236926v5</name>
</gene>
<evidence type="ECO:0000313" key="4">
    <source>
        <dbReference type="Proteomes" id="UP000006906"/>
    </source>
</evidence>
<feature type="compositionally biased region" description="Low complexity" evidence="1">
    <location>
        <begin position="229"/>
        <end position="238"/>
    </location>
</feature>
<dbReference type="PROSITE" id="PS51186">
    <property type="entry name" value="GNAT"/>
    <property type="match status" value="1"/>
</dbReference>
<feature type="region of interest" description="Disordered" evidence="1">
    <location>
        <begin position="1178"/>
        <end position="1226"/>
    </location>
</feature>
<feature type="domain" description="N-acetyltransferase" evidence="2">
    <location>
        <begin position="18"/>
        <end position="193"/>
    </location>
</feature>
<dbReference type="OrthoDB" id="551527at2759"/>